<keyword evidence="4 7" id="KW-1133">Transmembrane helix</keyword>
<dbReference type="GO" id="GO:0006888">
    <property type="term" value="P:endoplasmic reticulum to Golgi vesicle-mediated transport"/>
    <property type="evidence" value="ECO:0007669"/>
    <property type="project" value="TreeGrafter"/>
</dbReference>
<protein>
    <submittedName>
        <fullName evidence="9">CIC11C00000005372</fullName>
    </submittedName>
</protein>
<comment type="subcellular location">
    <subcellularLocation>
        <location evidence="1">Membrane</location>
        <topology evidence="1">Single-pass type I membrane protein</topology>
    </subcellularLocation>
</comment>
<keyword evidence="5 7" id="KW-0472">Membrane</keyword>
<dbReference type="AlphaFoldDB" id="A0A1L0BWW4"/>
<evidence type="ECO:0000256" key="7">
    <source>
        <dbReference type="SAM" id="Phobius"/>
    </source>
</evidence>
<sequence>MASLGRSRIVQGLVALLALVGLYYFVFGKKLADSFSPEEINDMLQNKADLVKVKKVELPMVGLQKPYVDRTSLRSPNWDFSGDILVRKDYVRLISQKKHMVGNMFARLPIQAESFEMELTFHIHSTSAAALSADGMAIWFVNEPSPIGDVFGAKNLFKGLGIFIDTYKNGKKGNFPYVGAMLGDGRTAYNKYNDGMDTMITGCTAKSILNPGSHLTRMRIIHTKNGYLSVDFNYNPQRADDWHNCFTLSDIHLPPVKYLGLTGETGELTENIDIIENKVYALFNPETDDYIESVELLESLMENQLDESEKQVDSTRPRQRTRKSVVRLRNAERRLKEREKELRMQKYGDPDATFPVRMWRMAMTIAKYFIYLVLVVLILWVAHIVYRTRKQQRRSRTTGLLD</sequence>
<dbReference type="GO" id="GO:0000139">
    <property type="term" value="C:Golgi membrane"/>
    <property type="evidence" value="ECO:0007669"/>
    <property type="project" value="TreeGrafter"/>
</dbReference>
<keyword evidence="10" id="KW-1185">Reference proteome</keyword>
<dbReference type="CDD" id="cd07308">
    <property type="entry name" value="lectin_leg-like"/>
    <property type="match status" value="1"/>
</dbReference>
<dbReference type="PROSITE" id="PS51328">
    <property type="entry name" value="L_LECTIN_LIKE"/>
    <property type="match status" value="1"/>
</dbReference>
<dbReference type="Gene3D" id="2.60.120.200">
    <property type="match status" value="1"/>
</dbReference>
<evidence type="ECO:0000313" key="10">
    <source>
        <dbReference type="Proteomes" id="UP000182334"/>
    </source>
</evidence>
<keyword evidence="6" id="KW-0175">Coiled coil</keyword>
<feature type="coiled-coil region" evidence="6">
    <location>
        <begin position="291"/>
        <end position="345"/>
    </location>
</feature>
<evidence type="ECO:0000313" key="9">
    <source>
        <dbReference type="EMBL" id="SGZ55839.1"/>
    </source>
</evidence>
<dbReference type="InterPro" id="IPR051136">
    <property type="entry name" value="Intracellular_Lectin-GPT"/>
</dbReference>
<dbReference type="Proteomes" id="UP000182334">
    <property type="component" value="Chromosome V"/>
</dbReference>
<keyword evidence="2 7" id="KW-0812">Transmembrane</keyword>
<dbReference type="STRING" id="45354.A0A1L0BWW4"/>
<evidence type="ECO:0000256" key="2">
    <source>
        <dbReference type="ARBA" id="ARBA00022692"/>
    </source>
</evidence>
<dbReference type="GO" id="GO:0030134">
    <property type="term" value="C:COPII-coated ER to Golgi transport vesicle"/>
    <property type="evidence" value="ECO:0007669"/>
    <property type="project" value="TreeGrafter"/>
</dbReference>
<dbReference type="Pfam" id="PF03388">
    <property type="entry name" value="Lectin_leg-like"/>
    <property type="match status" value="1"/>
</dbReference>
<evidence type="ECO:0000259" key="8">
    <source>
        <dbReference type="PROSITE" id="PS51328"/>
    </source>
</evidence>
<dbReference type="OrthoDB" id="270293at2759"/>
<dbReference type="GO" id="GO:0005793">
    <property type="term" value="C:endoplasmic reticulum-Golgi intermediate compartment"/>
    <property type="evidence" value="ECO:0007669"/>
    <property type="project" value="TreeGrafter"/>
</dbReference>
<dbReference type="PANTHER" id="PTHR12223">
    <property type="entry name" value="VESICULAR MANNOSE-BINDING LECTIN"/>
    <property type="match status" value="1"/>
</dbReference>
<accession>A0A1L0BWW4</accession>
<feature type="transmembrane region" description="Helical" evidence="7">
    <location>
        <begin position="368"/>
        <end position="386"/>
    </location>
</feature>
<dbReference type="PANTHER" id="PTHR12223:SF45">
    <property type="entry name" value="RE50040P"/>
    <property type="match status" value="1"/>
</dbReference>
<dbReference type="SUPFAM" id="SSF49899">
    <property type="entry name" value="Concanavalin A-like lectins/glucanases"/>
    <property type="match status" value="1"/>
</dbReference>
<dbReference type="InterPro" id="IPR005052">
    <property type="entry name" value="Lectin_leg"/>
</dbReference>
<evidence type="ECO:0000256" key="1">
    <source>
        <dbReference type="ARBA" id="ARBA00004479"/>
    </source>
</evidence>
<name>A0A1L0BWW4_9ASCO</name>
<dbReference type="GO" id="GO:0005789">
    <property type="term" value="C:endoplasmic reticulum membrane"/>
    <property type="evidence" value="ECO:0007669"/>
    <property type="project" value="TreeGrafter"/>
</dbReference>
<organism evidence="9 10">
    <name type="scientific">Sungouiella intermedia</name>
    <dbReference type="NCBI Taxonomy" id="45354"/>
    <lineage>
        <taxon>Eukaryota</taxon>
        <taxon>Fungi</taxon>
        <taxon>Dikarya</taxon>
        <taxon>Ascomycota</taxon>
        <taxon>Saccharomycotina</taxon>
        <taxon>Pichiomycetes</taxon>
        <taxon>Metschnikowiaceae</taxon>
        <taxon>Sungouiella</taxon>
    </lineage>
</organism>
<evidence type="ECO:0000256" key="5">
    <source>
        <dbReference type="ARBA" id="ARBA00023136"/>
    </source>
</evidence>
<evidence type="ECO:0000256" key="6">
    <source>
        <dbReference type="SAM" id="Coils"/>
    </source>
</evidence>
<dbReference type="EMBL" id="LT635760">
    <property type="protein sequence ID" value="SGZ55839.1"/>
    <property type="molecule type" value="Genomic_DNA"/>
</dbReference>
<dbReference type="GO" id="GO:0005537">
    <property type="term" value="F:D-mannose binding"/>
    <property type="evidence" value="ECO:0007669"/>
    <property type="project" value="TreeGrafter"/>
</dbReference>
<keyword evidence="3" id="KW-0732">Signal</keyword>
<feature type="domain" description="L-type lectin-like" evidence="8">
    <location>
        <begin position="55"/>
        <end position="282"/>
    </location>
</feature>
<gene>
    <name evidence="9" type="ORF">SAMEA4029010_CIC11G00000005372</name>
</gene>
<proteinExistence type="predicted"/>
<dbReference type="InterPro" id="IPR013320">
    <property type="entry name" value="ConA-like_dom_sf"/>
</dbReference>
<evidence type="ECO:0000256" key="4">
    <source>
        <dbReference type="ARBA" id="ARBA00022989"/>
    </source>
</evidence>
<evidence type="ECO:0000256" key="3">
    <source>
        <dbReference type="ARBA" id="ARBA00022729"/>
    </source>
</evidence>
<reference evidence="9 10" key="1">
    <citation type="submission" date="2016-10" db="EMBL/GenBank/DDBJ databases">
        <authorList>
            <person name="de Groot N.N."/>
        </authorList>
    </citation>
    <scope>NUCLEOTIDE SEQUENCE [LARGE SCALE GENOMIC DNA]</scope>
    <source>
        <strain evidence="9 10">CBS 141442</strain>
    </source>
</reference>